<name>A0ABY3CAT5_9GAMM</name>
<reference evidence="2 3" key="1">
    <citation type="journal article" date="2019" name="Antonie Van Leeuwenhoek">
        <title>Description of 'Ca. Methylobacter oryzae' KRF1, a novel species from the environmentally important Methylobacter clade 2.</title>
        <authorList>
            <person name="Khatri K."/>
            <person name="Mohite J.A."/>
            <person name="Pandit P.S."/>
            <person name="Bahulikar R."/>
            <person name="Rahalkar M.C."/>
        </authorList>
    </citation>
    <scope>NUCLEOTIDE SEQUENCE [LARGE SCALE GENOMIC DNA]</scope>
    <source>
        <strain evidence="2 3">KRF1</strain>
    </source>
</reference>
<dbReference type="Proteomes" id="UP000733744">
    <property type="component" value="Unassembled WGS sequence"/>
</dbReference>
<accession>A0ABY3CAT5</accession>
<protein>
    <submittedName>
        <fullName evidence="2">Cytochrome c</fullName>
    </submittedName>
</protein>
<proteinExistence type="predicted"/>
<keyword evidence="3" id="KW-1185">Reference proteome</keyword>
<dbReference type="PROSITE" id="PS51009">
    <property type="entry name" value="CYTCII"/>
    <property type="match status" value="1"/>
</dbReference>
<organism evidence="2 3">
    <name type="scientific">Candidatus Methylobacter oryzae</name>
    <dbReference type="NCBI Taxonomy" id="2497749"/>
    <lineage>
        <taxon>Bacteria</taxon>
        <taxon>Pseudomonadati</taxon>
        <taxon>Pseudomonadota</taxon>
        <taxon>Gammaproteobacteria</taxon>
        <taxon>Methylococcales</taxon>
        <taxon>Methylococcaceae</taxon>
        <taxon>Methylobacter</taxon>
    </lineage>
</organism>
<evidence type="ECO:0000256" key="1">
    <source>
        <dbReference type="SAM" id="SignalP"/>
    </source>
</evidence>
<dbReference type="Pfam" id="PF01322">
    <property type="entry name" value="Cytochrom_C_2"/>
    <property type="match status" value="1"/>
</dbReference>
<dbReference type="EMBL" id="RYFG02000093">
    <property type="protein sequence ID" value="TRW95001.1"/>
    <property type="molecule type" value="Genomic_DNA"/>
</dbReference>
<gene>
    <name evidence="2" type="ORF">EKO24_010575</name>
</gene>
<dbReference type="RefSeq" id="WP_127028314.1">
    <property type="nucleotide sequence ID" value="NZ_RYFG02000093.1"/>
</dbReference>
<dbReference type="InterPro" id="IPR002321">
    <property type="entry name" value="Cyt_c_II"/>
</dbReference>
<dbReference type="InterPro" id="IPR010980">
    <property type="entry name" value="Cyt_c/b562"/>
</dbReference>
<sequence>MKLQNLAIVIVATLLPACTSTSQPAAHPGLPDTGRPALHAVSDARLRQLMDQINGLMFDRFKTEPDIDRERRNYALKMADAADKLGSAVDVILSRLPALNLNPDEQTAFHALAGKLRAQATILNTQAKLNHIDAIEPTLEQITATCSSCHSLFRKFGN</sequence>
<comment type="caution">
    <text evidence="2">The sequence shown here is derived from an EMBL/GenBank/DDBJ whole genome shotgun (WGS) entry which is preliminary data.</text>
</comment>
<dbReference type="Gene3D" id="1.20.120.10">
    <property type="entry name" value="Cytochrome c/b562"/>
    <property type="match status" value="1"/>
</dbReference>
<feature type="signal peptide" evidence="1">
    <location>
        <begin position="1"/>
        <end position="25"/>
    </location>
</feature>
<feature type="chain" id="PRO_5045306201" evidence="1">
    <location>
        <begin position="26"/>
        <end position="158"/>
    </location>
</feature>
<evidence type="ECO:0000313" key="2">
    <source>
        <dbReference type="EMBL" id="TRW95001.1"/>
    </source>
</evidence>
<dbReference type="SUPFAM" id="SSF47175">
    <property type="entry name" value="Cytochromes"/>
    <property type="match status" value="1"/>
</dbReference>
<keyword evidence="1" id="KW-0732">Signal</keyword>
<evidence type="ECO:0000313" key="3">
    <source>
        <dbReference type="Proteomes" id="UP000733744"/>
    </source>
</evidence>